<dbReference type="FunFam" id="3.40.50.300:FF:000074">
    <property type="entry name" value="Multidrug resistance-associated protein 5 isoform 1"/>
    <property type="match status" value="1"/>
</dbReference>
<evidence type="ECO:0000256" key="7">
    <source>
        <dbReference type="ARBA" id="ARBA00022741"/>
    </source>
</evidence>
<dbReference type="CDD" id="cd18603">
    <property type="entry name" value="ABC_6TM_MRP1_2_3_6_D2_like"/>
    <property type="match status" value="1"/>
</dbReference>
<evidence type="ECO:0000256" key="5">
    <source>
        <dbReference type="ARBA" id="ARBA00022692"/>
    </source>
</evidence>
<dbReference type="InterPro" id="IPR011527">
    <property type="entry name" value="ABC1_TM_dom"/>
</dbReference>
<evidence type="ECO:0000259" key="15">
    <source>
        <dbReference type="PROSITE" id="PS50929"/>
    </source>
</evidence>
<keyword evidence="7" id="KW-0547">Nucleotide-binding</keyword>
<reference evidence="16" key="1">
    <citation type="submission" date="2013-11" db="EMBL/GenBank/DDBJ databases">
        <title>The ABC transporter gene family of the intertidal copepod, Tigriopus japonicus.</title>
        <authorList>
            <person name="Rhee J.-S."/>
            <person name="Kim B.-M."/>
            <person name="Jeong C.-B."/>
            <person name="Lee J.-S."/>
        </authorList>
    </citation>
    <scope>NUCLEOTIDE SEQUENCE</scope>
</reference>
<feature type="transmembrane region" description="Helical" evidence="13">
    <location>
        <begin position="179"/>
        <end position="201"/>
    </location>
</feature>
<dbReference type="InterPro" id="IPR050173">
    <property type="entry name" value="ABC_transporter_C-like"/>
</dbReference>
<dbReference type="CDD" id="cd03250">
    <property type="entry name" value="ABCC_MRP_domain1"/>
    <property type="match status" value="1"/>
</dbReference>
<evidence type="ECO:0000313" key="16">
    <source>
        <dbReference type="EMBL" id="AHK05646.1"/>
    </source>
</evidence>
<dbReference type="CDD" id="cd18595">
    <property type="entry name" value="ABC_6TM_MRP1_2_3_6_D1_like"/>
    <property type="match status" value="1"/>
</dbReference>
<dbReference type="PANTHER" id="PTHR24223:SF443">
    <property type="entry name" value="MULTIDRUG-RESISTANCE LIKE PROTEIN 1, ISOFORM I"/>
    <property type="match status" value="1"/>
</dbReference>
<dbReference type="Pfam" id="PF00005">
    <property type="entry name" value="ABC_tran"/>
    <property type="match status" value="2"/>
</dbReference>
<feature type="transmembrane region" description="Helical" evidence="13">
    <location>
        <begin position="556"/>
        <end position="578"/>
    </location>
</feature>
<dbReference type="InterPro" id="IPR017871">
    <property type="entry name" value="ABC_transporter-like_CS"/>
</dbReference>
<dbReference type="FunFam" id="3.40.50.300:FF:000997">
    <property type="entry name" value="Multidrug resistance-associated protein 1"/>
    <property type="match status" value="1"/>
</dbReference>
<keyword evidence="9 13" id="KW-1133">Transmembrane helix</keyword>
<dbReference type="PROSITE" id="PS50893">
    <property type="entry name" value="ABC_TRANSPORTER_2"/>
    <property type="match status" value="2"/>
</dbReference>
<evidence type="ECO:0000256" key="3">
    <source>
        <dbReference type="ARBA" id="ARBA00022448"/>
    </source>
</evidence>
<evidence type="ECO:0000256" key="9">
    <source>
        <dbReference type="ARBA" id="ARBA00022989"/>
    </source>
</evidence>
<keyword evidence="4" id="KW-0926">Vacuole</keyword>
<dbReference type="InterPro" id="IPR003439">
    <property type="entry name" value="ABC_transporter-like_ATP-bd"/>
</dbReference>
<evidence type="ECO:0000256" key="13">
    <source>
        <dbReference type="SAM" id="Phobius"/>
    </source>
</evidence>
<feature type="transmembrane region" description="Helical" evidence="13">
    <location>
        <begin position="1042"/>
        <end position="1069"/>
    </location>
</feature>
<protein>
    <recommendedName>
        <fullName evidence="11">ABC-type glutathione-S-conjugate transporter</fullName>
        <ecNumber evidence="11">7.6.2.3</ecNumber>
    </recommendedName>
</protein>
<organism evidence="16">
    <name type="scientific">Tigriopus japonicus</name>
    <name type="common">Copepod</name>
    <dbReference type="NCBI Taxonomy" id="158387"/>
    <lineage>
        <taxon>Eukaryota</taxon>
        <taxon>Metazoa</taxon>
        <taxon>Ecdysozoa</taxon>
        <taxon>Arthropoda</taxon>
        <taxon>Crustacea</taxon>
        <taxon>Multicrustacea</taxon>
        <taxon>Hexanauplia</taxon>
        <taxon>Copepoda</taxon>
        <taxon>Harpacticoida</taxon>
        <taxon>Harpacticidae</taxon>
        <taxon>Tigriopus</taxon>
    </lineage>
</organism>
<dbReference type="SUPFAM" id="SSF52540">
    <property type="entry name" value="P-loop containing nucleoside triphosphate hydrolases"/>
    <property type="match status" value="2"/>
</dbReference>
<feature type="transmembrane region" description="Helical" evidence="13">
    <location>
        <begin position="297"/>
        <end position="317"/>
    </location>
</feature>
<feature type="domain" description="ABC transporter" evidence="14">
    <location>
        <begin position="615"/>
        <end position="840"/>
    </location>
</feature>
<dbReference type="Gene3D" id="1.20.1560.10">
    <property type="entry name" value="ABC transporter type 1, transmembrane domain"/>
    <property type="match status" value="2"/>
</dbReference>
<evidence type="ECO:0000256" key="2">
    <source>
        <dbReference type="ARBA" id="ARBA00009726"/>
    </source>
</evidence>
<dbReference type="EC" id="7.6.2.3" evidence="11"/>
<keyword evidence="3" id="KW-0813">Transport</keyword>
<feature type="transmembrane region" description="Helical" evidence="13">
    <location>
        <begin position="411"/>
        <end position="432"/>
    </location>
</feature>
<keyword evidence="5 13" id="KW-0812">Transmembrane</keyword>
<dbReference type="GO" id="GO:0016887">
    <property type="term" value="F:ATP hydrolysis activity"/>
    <property type="evidence" value="ECO:0007669"/>
    <property type="project" value="InterPro"/>
</dbReference>
<dbReference type="PROSITE" id="PS50929">
    <property type="entry name" value="ABC_TM1F"/>
    <property type="match status" value="2"/>
</dbReference>
<dbReference type="GO" id="GO:0015431">
    <property type="term" value="F:ABC-type glutathione S-conjugate transporter activity"/>
    <property type="evidence" value="ECO:0007669"/>
    <property type="project" value="UniProtKB-EC"/>
</dbReference>
<evidence type="ECO:0000259" key="14">
    <source>
        <dbReference type="PROSITE" id="PS50893"/>
    </source>
</evidence>
<evidence type="ECO:0000256" key="10">
    <source>
        <dbReference type="ARBA" id="ARBA00023136"/>
    </source>
</evidence>
<evidence type="ECO:0000256" key="8">
    <source>
        <dbReference type="ARBA" id="ARBA00022840"/>
    </source>
</evidence>
<feature type="transmembrane region" description="Helical" evidence="13">
    <location>
        <begin position="119"/>
        <end position="138"/>
    </location>
</feature>
<dbReference type="SMART" id="SM00382">
    <property type="entry name" value="AAA"/>
    <property type="match status" value="2"/>
</dbReference>
<dbReference type="GO" id="GO:0000323">
    <property type="term" value="C:lytic vacuole"/>
    <property type="evidence" value="ECO:0007669"/>
    <property type="project" value="UniProtKB-ARBA"/>
</dbReference>
<dbReference type="CDD" id="cd03244">
    <property type="entry name" value="ABCC_MRP_domain2"/>
    <property type="match status" value="1"/>
</dbReference>
<name>A0A0A7AS20_TIGJA</name>
<dbReference type="FunFam" id="1.20.1560.10:FF:000001">
    <property type="entry name" value="ATP-binding cassette subfamily C member 1"/>
    <property type="match status" value="1"/>
</dbReference>
<feature type="transmembrane region" description="Helical" evidence="13">
    <location>
        <begin position="913"/>
        <end position="932"/>
    </location>
</feature>
<dbReference type="InterPro" id="IPR003593">
    <property type="entry name" value="AAA+_ATPase"/>
</dbReference>
<keyword evidence="6" id="KW-0677">Repeat</keyword>
<dbReference type="InterPro" id="IPR027417">
    <property type="entry name" value="P-loop_NTPase"/>
</dbReference>
<evidence type="ECO:0000256" key="11">
    <source>
        <dbReference type="ARBA" id="ARBA00024220"/>
    </source>
</evidence>
<sequence length="1476" mass="166006">MPVVRIGTEFKMGETFCRDPFFDVNTVWNTTDPNLTQCMQDTLLIGLPCCVLLITSVIWNLYQYVIEFRHVTSLEERSFGALFFAKLVLNLILIVNAVGQLWNLANLNGGWDQLVPSEIVHYACLLGILFVANVQVIIDKWLLSHTSPPLFLFWLVLIFCEVAKLKIDIQTIVEGHSTWEHWVLLLSYFPVIFVQLVLSCISDIDKTTALFVSPEDRASFLSLLTFSWFDGLIWKGARQILTQDILPKSPRSINVGHNVQDFLNLWRQKVEFLGVNFASFQERPFIGIWSIFIRTQWVRVTFAFLVAIIHLVLPFVNPQILKLLINHVDSDEEAWKGYFYTVVLLISATVSTITFHVYQQHLSISAIQMRSAIIGAIYRKSLKLSNHARRQFTVGEITNYMSVDAQRVVDTFPYTMALIMAPLTIIVAMYFLFLEVGISSLAGLAILLILIPINGIGGKWAERLQVNQLKAKDKRLKLMNEVLMGMRVLKLYAWENPFMDRIKKIRDSEVKILRLCARLWAFMNFTFTGAPILVTIAVFALYVLIDPSHVLTADKIFVSLSLFNLIRIPLVMFPFTLVETIKLIVSLKRINTYLNANEINSANVSHNMDCESDAVELKDLTLTWDEPESPSLMNISIQIPKGSLVAVVGEVGSGKSSLLSAILGEMEVVSGSAHAVGSIAYVPQQAWIQNMSLKDNILFDKAFVRTKYDEVVRCCQLESDLAILKNADSTEIGENGINLSGGQKQRVSLARAVYSDADLYLLDDPLSAVDAHVGKSIFTQVFDNQQGLFKDKTRILVTHNISVLSKVDNIIVMKGGRVVEIGSYQKLLADGAAFSEFLNIYAQEATEKHEPVDDVNQFENSHVEQISEQKINQIQDSTLAESGDLIKDERAMVGRVKWSVYWHYVNSSRISRFFLVVCLHAIGSALLASSNYWLSIWADANQNDPDEANTQIAYFLGIYGAFGVVQLILEFSRELMYFLGCATASQIMHEKLLYHVFRSPMSFFDTNPTGRIINRFSSDVDVVDQRIPQGLSDTMWSIFDSLSIVVVICVSTPSFGYVILPLVLLYYFIQRMFISTSRQVKRLESLSKSPIYANFSETITGTASIRAYGEQIRFNQESENRVQKCAQCTFLIASANRWLGTRVEILGNLIVFFAAIFAILARDTLSPGVAGLSITYALNIMDNLNWLIRMLCELETNSVALERIIEYTHNDQEADWESPNDSKELSQTWPNRGKVEFDSLAIRYRKGLDLVLKGISMEIQGQEKIGICGRTGAGKSSFTLALFRILEADSGEIRIDGQDISKIGLHALRSRITIIPQDPVLFTGDLRFNLDPTGLHSDSSLWSALEHAHLKSHISSFKDGLDHEINEGGENFSVGQRQLICLARALLRKTKILIMDEATAAVDLATDDLIQATIRREFKDCTVITIAHRLNTIMDCDRIAVFNQGEVAEYAPPRDLLSIDNSALSLMAKDAGLQAK</sequence>
<keyword evidence="8 16" id="KW-0067">ATP-binding</keyword>
<feature type="transmembrane region" description="Helical" evidence="13">
    <location>
        <begin position="150"/>
        <end position="167"/>
    </location>
</feature>
<dbReference type="Pfam" id="PF00664">
    <property type="entry name" value="ABC_membrane"/>
    <property type="match status" value="2"/>
</dbReference>
<feature type="domain" description="ABC transmembrane type-1" evidence="15">
    <location>
        <begin position="914"/>
        <end position="1196"/>
    </location>
</feature>
<feature type="transmembrane region" description="Helical" evidence="13">
    <location>
        <begin position="519"/>
        <end position="544"/>
    </location>
</feature>
<dbReference type="InterPro" id="IPR036640">
    <property type="entry name" value="ABC1_TM_sf"/>
</dbReference>
<comment type="catalytic activity">
    <reaction evidence="12">
        <text>leukotriene C4(in) + ATP + H2O = leukotriene C4(out) + ADP + phosphate + H(+)</text>
        <dbReference type="Rhea" id="RHEA:38963"/>
        <dbReference type="ChEBI" id="CHEBI:15377"/>
        <dbReference type="ChEBI" id="CHEBI:15378"/>
        <dbReference type="ChEBI" id="CHEBI:30616"/>
        <dbReference type="ChEBI" id="CHEBI:43474"/>
        <dbReference type="ChEBI" id="CHEBI:57973"/>
        <dbReference type="ChEBI" id="CHEBI:456216"/>
    </reaction>
    <physiologicalReaction direction="left-to-right" evidence="12">
        <dbReference type="Rhea" id="RHEA:38964"/>
    </physiologicalReaction>
</comment>
<dbReference type="PANTHER" id="PTHR24223">
    <property type="entry name" value="ATP-BINDING CASSETTE SUB-FAMILY C"/>
    <property type="match status" value="1"/>
</dbReference>
<feature type="transmembrane region" description="Helical" evidence="13">
    <location>
        <begin position="337"/>
        <end position="358"/>
    </location>
</feature>
<feature type="transmembrane region" description="Helical" evidence="13">
    <location>
        <begin position="1145"/>
        <end position="1161"/>
    </location>
</feature>
<dbReference type="FunFam" id="1.20.1560.10:FF:000020">
    <property type="entry name" value="ABC metal ion transporter"/>
    <property type="match status" value="1"/>
</dbReference>
<feature type="transmembrane region" description="Helical" evidence="13">
    <location>
        <begin position="43"/>
        <end position="66"/>
    </location>
</feature>
<keyword evidence="10 13" id="KW-0472">Membrane</keyword>
<comment type="similarity">
    <text evidence="2">Belongs to the ABC transporter superfamily. ABCC family. Conjugate transporter (TC 3.A.1.208) subfamily.</text>
</comment>
<feature type="domain" description="ABC transmembrane type-1" evidence="15">
    <location>
        <begin position="302"/>
        <end position="582"/>
    </location>
</feature>
<feature type="transmembrane region" description="Helical" evidence="13">
    <location>
        <begin position="976"/>
        <end position="997"/>
    </location>
</feature>
<feature type="transmembrane region" description="Helical" evidence="13">
    <location>
        <begin position="438"/>
        <end position="457"/>
    </location>
</feature>
<dbReference type="EMBL" id="KF906281">
    <property type="protein sequence ID" value="AHK05646.1"/>
    <property type="molecule type" value="mRNA"/>
</dbReference>
<feature type="domain" description="ABC transporter" evidence="14">
    <location>
        <begin position="1235"/>
        <end position="1469"/>
    </location>
</feature>
<evidence type="ECO:0000256" key="6">
    <source>
        <dbReference type="ARBA" id="ARBA00022737"/>
    </source>
</evidence>
<feature type="transmembrane region" description="Helical" evidence="13">
    <location>
        <begin position="952"/>
        <end position="969"/>
    </location>
</feature>
<evidence type="ECO:0000256" key="1">
    <source>
        <dbReference type="ARBA" id="ARBA00004128"/>
    </source>
</evidence>
<dbReference type="PROSITE" id="PS00211">
    <property type="entry name" value="ABC_TRANSPORTER_1"/>
    <property type="match status" value="2"/>
</dbReference>
<evidence type="ECO:0000256" key="12">
    <source>
        <dbReference type="ARBA" id="ARBA00047523"/>
    </source>
</evidence>
<dbReference type="GO" id="GO:0005774">
    <property type="term" value="C:vacuolar membrane"/>
    <property type="evidence" value="ECO:0007669"/>
    <property type="project" value="UniProtKB-SubCell"/>
</dbReference>
<proteinExistence type="evidence at transcript level"/>
<evidence type="ECO:0000256" key="4">
    <source>
        <dbReference type="ARBA" id="ARBA00022554"/>
    </source>
</evidence>
<comment type="subcellular location">
    <subcellularLocation>
        <location evidence="1">Vacuole membrane</location>
        <topology evidence="1">Multi-pass membrane protein</topology>
    </subcellularLocation>
</comment>
<dbReference type="Gene3D" id="3.40.50.300">
    <property type="entry name" value="P-loop containing nucleotide triphosphate hydrolases"/>
    <property type="match status" value="2"/>
</dbReference>
<accession>A0A0A7AS20</accession>
<feature type="transmembrane region" description="Helical" evidence="13">
    <location>
        <begin position="78"/>
        <end position="99"/>
    </location>
</feature>
<dbReference type="SUPFAM" id="SSF90123">
    <property type="entry name" value="ABC transporter transmembrane region"/>
    <property type="match status" value="2"/>
</dbReference>
<dbReference type="GO" id="GO:0005524">
    <property type="term" value="F:ATP binding"/>
    <property type="evidence" value="ECO:0007669"/>
    <property type="project" value="UniProtKB-KW"/>
</dbReference>